<dbReference type="Pfam" id="PF02308">
    <property type="entry name" value="MgtC"/>
    <property type="match status" value="1"/>
</dbReference>
<feature type="domain" description="MgtC/SapB/SrpB/YhiD N-terminal" evidence="8">
    <location>
        <begin position="20"/>
        <end position="140"/>
    </location>
</feature>
<reference evidence="9 10" key="1">
    <citation type="journal article" date="2022" name="Res Sq">
        <title>Evolution of multicellular longitudinally dividing oral cavity symbionts (Neisseriaceae).</title>
        <authorList>
            <person name="Nyongesa S."/>
            <person name="Weber P."/>
            <person name="Bernet E."/>
            <person name="Pullido F."/>
            <person name="Nieckarz M."/>
            <person name="Delaby M."/>
            <person name="Nieves C."/>
            <person name="Viehboeck T."/>
            <person name="Krause N."/>
            <person name="Rivera-Millot A."/>
            <person name="Nakamura A."/>
            <person name="Vischer N."/>
            <person name="VanNieuwenhze M."/>
            <person name="Brun Y."/>
            <person name="Cava F."/>
            <person name="Bulgheresi S."/>
            <person name="Veyrier F."/>
        </authorList>
    </citation>
    <scope>NUCLEOTIDE SEQUENCE [LARGE SCALE GENOMIC DNA]</scope>
    <source>
        <strain evidence="9 10">SN4</strain>
    </source>
</reference>
<dbReference type="PANTHER" id="PTHR33778:SF1">
    <property type="entry name" value="MAGNESIUM TRANSPORTER YHID-RELATED"/>
    <property type="match status" value="1"/>
</dbReference>
<keyword evidence="4 7" id="KW-0812">Transmembrane</keyword>
<evidence type="ECO:0000256" key="3">
    <source>
        <dbReference type="ARBA" id="ARBA00022475"/>
    </source>
</evidence>
<evidence type="ECO:0000256" key="6">
    <source>
        <dbReference type="ARBA" id="ARBA00023136"/>
    </source>
</evidence>
<sequence length="218" mass="23818">MMTLSAFIDAISLQNELVQILVSLLIGLLIGGEREYHNKSAGLRTFILISFGACLCTILSIKIGGSSPDRIAANIITGIGFLGAGAIFKDENKVSGITTASTIWATASLGMCVGSGHIALAIFGAVLVWFVLYVMATVQNWIDQYNKIIDYKLTLPSINDIAYCEALFQQFGLKSTLLREAKSPQQCVLTWRLAGRYAQHQAFLAKLRLDAVIETYQY</sequence>
<evidence type="ECO:0000313" key="9">
    <source>
        <dbReference type="EMBL" id="UOO90779.1"/>
    </source>
</evidence>
<evidence type="ECO:0000256" key="5">
    <source>
        <dbReference type="ARBA" id="ARBA00022989"/>
    </source>
</evidence>
<dbReference type="InterPro" id="IPR003416">
    <property type="entry name" value="MgtC/SapB/SrpB/YhiD_fam"/>
</dbReference>
<keyword evidence="3" id="KW-1003">Cell membrane</keyword>
<evidence type="ECO:0000256" key="7">
    <source>
        <dbReference type="RuleBase" id="RU365041"/>
    </source>
</evidence>
<gene>
    <name evidence="9" type="ORF">LVJ82_07410</name>
</gene>
<dbReference type="PANTHER" id="PTHR33778">
    <property type="entry name" value="PROTEIN MGTC"/>
    <property type="match status" value="1"/>
</dbReference>
<keyword evidence="7" id="KW-0997">Cell inner membrane</keyword>
<keyword evidence="10" id="KW-1185">Reference proteome</keyword>
<evidence type="ECO:0000256" key="1">
    <source>
        <dbReference type="ARBA" id="ARBA00004651"/>
    </source>
</evidence>
<proteinExistence type="inferred from homology"/>
<evidence type="ECO:0000256" key="2">
    <source>
        <dbReference type="ARBA" id="ARBA00009298"/>
    </source>
</evidence>
<feature type="transmembrane region" description="Helical" evidence="7">
    <location>
        <begin position="109"/>
        <end position="136"/>
    </location>
</feature>
<dbReference type="Proteomes" id="UP000832011">
    <property type="component" value="Chromosome"/>
</dbReference>
<feature type="transmembrane region" description="Helical" evidence="7">
    <location>
        <begin position="71"/>
        <end position="88"/>
    </location>
</feature>
<evidence type="ECO:0000256" key="4">
    <source>
        <dbReference type="ARBA" id="ARBA00022692"/>
    </source>
</evidence>
<organism evidence="9 10">
    <name type="scientific">Vitreoscilla massiliensis</name>
    <dbReference type="NCBI Taxonomy" id="1689272"/>
    <lineage>
        <taxon>Bacteria</taxon>
        <taxon>Pseudomonadati</taxon>
        <taxon>Pseudomonadota</taxon>
        <taxon>Betaproteobacteria</taxon>
        <taxon>Neisseriales</taxon>
        <taxon>Neisseriaceae</taxon>
        <taxon>Vitreoscilla</taxon>
    </lineage>
</organism>
<evidence type="ECO:0000259" key="8">
    <source>
        <dbReference type="Pfam" id="PF02308"/>
    </source>
</evidence>
<keyword evidence="6 7" id="KW-0472">Membrane</keyword>
<evidence type="ECO:0000313" key="10">
    <source>
        <dbReference type="Proteomes" id="UP000832011"/>
    </source>
</evidence>
<feature type="transmembrane region" description="Helical" evidence="7">
    <location>
        <begin position="43"/>
        <end position="65"/>
    </location>
</feature>
<protein>
    <recommendedName>
        <fullName evidence="7">Protein MgtC</fullName>
    </recommendedName>
</protein>
<comment type="similarity">
    <text evidence="2 7">Belongs to the MgtC/SapB family.</text>
</comment>
<accession>A0ABY4E5M5</accession>
<keyword evidence="5 7" id="KW-1133">Transmembrane helix</keyword>
<feature type="transmembrane region" description="Helical" evidence="7">
    <location>
        <begin position="12"/>
        <end position="31"/>
    </location>
</feature>
<dbReference type="RefSeq" id="WP_199822542.1">
    <property type="nucleotide sequence ID" value="NZ_CABKVG010000006.1"/>
</dbReference>
<dbReference type="EMBL" id="CP091511">
    <property type="protein sequence ID" value="UOO90779.1"/>
    <property type="molecule type" value="Genomic_DNA"/>
</dbReference>
<dbReference type="PRINTS" id="PR01837">
    <property type="entry name" value="MGTCSAPBPROT"/>
</dbReference>
<dbReference type="InterPro" id="IPR049177">
    <property type="entry name" value="MgtC_SapB_SrpB_YhiD_N"/>
</dbReference>
<comment type="subcellular location">
    <subcellularLocation>
        <location evidence="7">Cell inner membrane</location>
        <topology evidence="7">Multi-pass membrane protein</topology>
    </subcellularLocation>
    <subcellularLocation>
        <location evidence="1">Cell membrane</location>
        <topology evidence="1">Multi-pass membrane protein</topology>
    </subcellularLocation>
</comment>
<name>A0ABY4E5M5_9NEIS</name>